<feature type="transmembrane region" description="Helical" evidence="9">
    <location>
        <begin position="71"/>
        <end position="89"/>
    </location>
</feature>
<evidence type="ECO:0000259" key="11">
    <source>
        <dbReference type="PROSITE" id="PS51846"/>
    </source>
</evidence>
<evidence type="ECO:0000256" key="7">
    <source>
        <dbReference type="PROSITE-ProRule" id="PRU00703"/>
    </source>
</evidence>
<comment type="caution">
    <text evidence="12">The sequence shown here is derived from an EMBL/GenBank/DDBJ whole genome shotgun (WGS) entry which is preliminary data.</text>
</comment>
<proteinExistence type="predicted"/>
<dbReference type="InterPro" id="IPR036318">
    <property type="entry name" value="FAD-bd_PCMH-like_sf"/>
</dbReference>
<dbReference type="PANTHER" id="PTHR22777:SF17">
    <property type="entry name" value="UPF0053 PROTEIN SLL0260"/>
    <property type="match status" value="1"/>
</dbReference>
<dbReference type="Gene3D" id="3.10.580.10">
    <property type="entry name" value="CBS-domain"/>
    <property type="match status" value="1"/>
</dbReference>
<dbReference type="EMBL" id="BAABFA010000022">
    <property type="protein sequence ID" value="GAA4469107.1"/>
    <property type="molecule type" value="Genomic_DNA"/>
</dbReference>
<evidence type="ECO:0000256" key="8">
    <source>
        <dbReference type="PROSITE-ProRule" id="PRU01193"/>
    </source>
</evidence>
<dbReference type="SUPFAM" id="SSF54631">
    <property type="entry name" value="CBS-domain pair"/>
    <property type="match status" value="1"/>
</dbReference>
<evidence type="ECO:0000256" key="2">
    <source>
        <dbReference type="ARBA" id="ARBA00022692"/>
    </source>
</evidence>
<dbReference type="PANTHER" id="PTHR22777">
    <property type="entry name" value="HEMOLYSIN-RELATED"/>
    <property type="match status" value="1"/>
</dbReference>
<dbReference type="InterPro" id="IPR046342">
    <property type="entry name" value="CBS_dom_sf"/>
</dbReference>
<dbReference type="InterPro" id="IPR016169">
    <property type="entry name" value="FAD-bd_PCMH_sub2"/>
</dbReference>
<dbReference type="InterPro" id="IPR002550">
    <property type="entry name" value="CNNM"/>
</dbReference>
<dbReference type="InterPro" id="IPR000644">
    <property type="entry name" value="CBS_dom"/>
</dbReference>
<feature type="domain" description="CNNM transmembrane" evidence="11">
    <location>
        <begin position="11"/>
        <end position="213"/>
    </location>
</feature>
<dbReference type="PROSITE" id="PS51371">
    <property type="entry name" value="CBS"/>
    <property type="match status" value="1"/>
</dbReference>
<dbReference type="Pfam" id="PF00571">
    <property type="entry name" value="CBS"/>
    <property type="match status" value="1"/>
</dbReference>
<feature type="transmembrane region" description="Helical" evidence="9">
    <location>
        <begin position="109"/>
        <end position="129"/>
    </location>
</feature>
<organism evidence="12 13">
    <name type="scientific">Nemorincola caseinilytica</name>
    <dbReference type="NCBI Taxonomy" id="2054315"/>
    <lineage>
        <taxon>Bacteria</taxon>
        <taxon>Pseudomonadati</taxon>
        <taxon>Bacteroidota</taxon>
        <taxon>Chitinophagia</taxon>
        <taxon>Chitinophagales</taxon>
        <taxon>Chitinophagaceae</taxon>
        <taxon>Nemorincola</taxon>
    </lineage>
</organism>
<name>A0ABP8NPY5_9BACT</name>
<evidence type="ECO:0000256" key="6">
    <source>
        <dbReference type="ARBA" id="ARBA00023136"/>
    </source>
</evidence>
<dbReference type="InterPro" id="IPR005170">
    <property type="entry name" value="Transptr-assoc_dom"/>
</dbReference>
<dbReference type="Proteomes" id="UP001500067">
    <property type="component" value="Unassembled WGS sequence"/>
</dbReference>
<reference evidence="13" key="1">
    <citation type="journal article" date="2019" name="Int. J. Syst. Evol. Microbiol.">
        <title>The Global Catalogue of Microorganisms (GCM) 10K type strain sequencing project: providing services to taxonomists for standard genome sequencing and annotation.</title>
        <authorList>
            <consortium name="The Broad Institute Genomics Platform"/>
            <consortium name="The Broad Institute Genome Sequencing Center for Infectious Disease"/>
            <person name="Wu L."/>
            <person name="Ma J."/>
        </authorList>
    </citation>
    <scope>NUCLEOTIDE SEQUENCE [LARGE SCALE GENOMIC DNA]</scope>
    <source>
        <strain evidence="13">JCM 32105</strain>
    </source>
</reference>
<dbReference type="Gene3D" id="3.30.465.10">
    <property type="match status" value="1"/>
</dbReference>
<dbReference type="Pfam" id="PF01595">
    <property type="entry name" value="CNNM"/>
    <property type="match status" value="1"/>
</dbReference>
<evidence type="ECO:0000313" key="13">
    <source>
        <dbReference type="Proteomes" id="UP001500067"/>
    </source>
</evidence>
<gene>
    <name evidence="12" type="ORF">GCM10023093_27980</name>
</gene>
<evidence type="ECO:0000256" key="9">
    <source>
        <dbReference type="SAM" id="Phobius"/>
    </source>
</evidence>
<evidence type="ECO:0000256" key="1">
    <source>
        <dbReference type="ARBA" id="ARBA00004141"/>
    </source>
</evidence>
<keyword evidence="5 7" id="KW-0129">CBS domain</keyword>
<keyword evidence="6 8" id="KW-0472">Membrane</keyword>
<dbReference type="Pfam" id="PF03471">
    <property type="entry name" value="CorC_HlyC"/>
    <property type="match status" value="1"/>
</dbReference>
<evidence type="ECO:0000256" key="5">
    <source>
        <dbReference type="ARBA" id="ARBA00023122"/>
    </source>
</evidence>
<evidence type="ECO:0000259" key="10">
    <source>
        <dbReference type="PROSITE" id="PS51371"/>
    </source>
</evidence>
<evidence type="ECO:0000256" key="4">
    <source>
        <dbReference type="ARBA" id="ARBA00022989"/>
    </source>
</evidence>
<evidence type="ECO:0000256" key="3">
    <source>
        <dbReference type="ARBA" id="ARBA00022737"/>
    </source>
</evidence>
<evidence type="ECO:0000313" key="12">
    <source>
        <dbReference type="EMBL" id="GAA4469107.1"/>
    </source>
</evidence>
<keyword evidence="4 8" id="KW-1133">Transmembrane helix</keyword>
<dbReference type="PROSITE" id="PS51846">
    <property type="entry name" value="CNNM"/>
    <property type="match status" value="1"/>
</dbReference>
<feature type="transmembrane region" description="Helical" evidence="9">
    <location>
        <begin position="141"/>
        <end position="164"/>
    </location>
</feature>
<dbReference type="CDD" id="cd04590">
    <property type="entry name" value="CBS_pair_CorC_HlyC_assoc"/>
    <property type="match status" value="1"/>
</dbReference>
<keyword evidence="3" id="KW-0677">Repeat</keyword>
<dbReference type="SMART" id="SM01091">
    <property type="entry name" value="CorC_HlyC"/>
    <property type="match status" value="1"/>
</dbReference>
<accession>A0ABP8NPY5</accession>
<comment type="subcellular location">
    <subcellularLocation>
        <location evidence="1">Membrane</location>
        <topology evidence="1">Multi-pass membrane protein</topology>
    </subcellularLocation>
</comment>
<feature type="transmembrane region" description="Helical" evidence="9">
    <location>
        <begin position="20"/>
        <end position="42"/>
    </location>
</feature>
<keyword evidence="2 8" id="KW-0812">Transmembrane</keyword>
<protein>
    <submittedName>
        <fullName evidence="12">Hemolysin family protein</fullName>
    </submittedName>
</protein>
<sequence length="432" mass="50021">MGIFLLFIIFGNMDVPHLLLYIFLCILLIGFFAGMEIAFISANKLNIELRKKQGHYSGKILSGFMERPEEFIGTALVGVNVILVVYGLLTSQLTDLLMIKYGIHLPEYAKLLIDTILATVVILVFAEFLPKAIFRHKADTVLVALSIPMKVMHFLFSWVARIFVSISEFILKYLFNVRIKENKQVFSRVDLELFVKQSMHGHENESSEVNQELFENALYLVNVKVRKCMVPRNEIEAVDIDMPIAEVRKRFIDTKLSKIIVYEENIDNIVGYMHHLDMNRKPQVIKDILHAITPVPEAMSAVDLMNRFTKERKSIAWVIDEFGGTAGIVTMEDVLEEIFGDINDEYDEEEFVEKQIAEHEYIFSGRLELDYLNEKYGFHFPTDESETLSGYIITQHETIPKMKERIIIDKYEFDILLVTNTRIETVKMKVLR</sequence>
<feature type="domain" description="CBS" evidence="10">
    <location>
        <begin position="288"/>
        <end position="345"/>
    </location>
</feature>
<dbReference type="SUPFAM" id="SSF56176">
    <property type="entry name" value="FAD-binding/transporter-associated domain-like"/>
    <property type="match status" value="1"/>
</dbReference>
<keyword evidence="13" id="KW-1185">Reference proteome</keyword>
<dbReference type="InterPro" id="IPR044751">
    <property type="entry name" value="Ion_transp-like_CBS"/>
</dbReference>